<dbReference type="GO" id="GO:0005525">
    <property type="term" value="F:GTP binding"/>
    <property type="evidence" value="ECO:0007669"/>
    <property type="project" value="InterPro"/>
</dbReference>
<evidence type="ECO:0000256" key="1">
    <source>
        <dbReference type="ARBA" id="ARBA00006270"/>
    </source>
</evidence>
<keyword evidence="4" id="KW-1185">Reference proteome</keyword>
<dbReference type="EMBL" id="HG806075">
    <property type="protein sequence ID" value="CDW56769.1"/>
    <property type="molecule type" value="Genomic_DNA"/>
</dbReference>
<dbReference type="FunFam" id="3.40.50.300:FF:001447">
    <property type="entry name" value="Ras-related protein Rab-1B"/>
    <property type="match status" value="1"/>
</dbReference>
<protein>
    <submittedName>
        <fullName evidence="3">Ras protein Rab 28</fullName>
    </submittedName>
</protein>
<evidence type="ECO:0000313" key="4">
    <source>
        <dbReference type="Proteomes" id="UP000030665"/>
    </source>
</evidence>
<accession>A0A077ZAE3</accession>
<proteinExistence type="inferred from homology"/>
<dbReference type="PRINTS" id="PR00449">
    <property type="entry name" value="RASTRNSFRMNG"/>
</dbReference>
<name>A0A077ZAE3_TRITR</name>
<sequence length="226" mass="25729">MSDSDDEVINERHLKVVLLGESGCGKTAFCLRFIQDQFFEGYQPTMGVEFYAKTQRLNNQMSVGLQIWDVGGKQFESSMLDKYVLGADAIIFAYDVTNSVSFDRIKDWYRLVQRLSAAEQERKVQLTLVGMKSDLEHQRAIKLEKHQEFSKRYHMLSFQTSAKLGDSVALCFLKTASEVLGVLPHRSELESNAPVLRAEVPTIERITDAQTSEIIWPPKSRTCVLQ</sequence>
<dbReference type="Gene3D" id="3.40.50.300">
    <property type="entry name" value="P-loop containing nucleotide triphosphate hydrolases"/>
    <property type="match status" value="1"/>
</dbReference>
<dbReference type="SMART" id="SM00174">
    <property type="entry name" value="RHO"/>
    <property type="match status" value="1"/>
</dbReference>
<dbReference type="AlphaFoldDB" id="A0A077ZAE3"/>
<dbReference type="SUPFAM" id="SSF52540">
    <property type="entry name" value="P-loop containing nucleoside triphosphate hydrolases"/>
    <property type="match status" value="1"/>
</dbReference>
<gene>
    <name evidence="3" type="ORF">TTRE_0000505101</name>
</gene>
<dbReference type="InterPro" id="IPR005225">
    <property type="entry name" value="Small_GTP-bd"/>
</dbReference>
<evidence type="ECO:0000313" key="3">
    <source>
        <dbReference type="EMBL" id="CDW56769.1"/>
    </source>
</evidence>
<keyword evidence="2" id="KW-0547">Nucleotide-binding</keyword>
<dbReference type="PROSITE" id="PS51421">
    <property type="entry name" value="RAS"/>
    <property type="match status" value="1"/>
</dbReference>
<dbReference type="OrthoDB" id="6585768at2759"/>
<dbReference type="SMART" id="SM00173">
    <property type="entry name" value="RAS"/>
    <property type="match status" value="1"/>
</dbReference>
<dbReference type="InterPro" id="IPR001806">
    <property type="entry name" value="Small_GTPase"/>
</dbReference>
<dbReference type="Pfam" id="PF00071">
    <property type="entry name" value="Ras"/>
    <property type="match status" value="1"/>
</dbReference>
<dbReference type="GO" id="GO:0003924">
    <property type="term" value="F:GTPase activity"/>
    <property type="evidence" value="ECO:0007669"/>
    <property type="project" value="InterPro"/>
</dbReference>
<organism evidence="3 4">
    <name type="scientific">Trichuris trichiura</name>
    <name type="common">Whipworm</name>
    <name type="synonym">Trichocephalus trichiurus</name>
    <dbReference type="NCBI Taxonomy" id="36087"/>
    <lineage>
        <taxon>Eukaryota</taxon>
        <taxon>Metazoa</taxon>
        <taxon>Ecdysozoa</taxon>
        <taxon>Nematoda</taxon>
        <taxon>Enoplea</taxon>
        <taxon>Dorylaimia</taxon>
        <taxon>Trichinellida</taxon>
        <taxon>Trichuridae</taxon>
        <taxon>Trichuris</taxon>
    </lineage>
</organism>
<dbReference type="NCBIfam" id="TIGR00231">
    <property type="entry name" value="small_GTP"/>
    <property type="match status" value="1"/>
</dbReference>
<evidence type="ECO:0000256" key="2">
    <source>
        <dbReference type="ARBA" id="ARBA00022741"/>
    </source>
</evidence>
<comment type="similarity">
    <text evidence="1">Belongs to the small GTPase superfamily. Rab family.</text>
</comment>
<dbReference type="InterPro" id="IPR027417">
    <property type="entry name" value="P-loop_NTPase"/>
</dbReference>
<dbReference type="STRING" id="36087.A0A077ZAE3"/>
<reference evidence="3" key="1">
    <citation type="submission" date="2014-01" db="EMBL/GenBank/DDBJ databases">
        <authorList>
            <person name="Aslett M."/>
        </authorList>
    </citation>
    <scope>NUCLEOTIDE SEQUENCE</scope>
</reference>
<dbReference type="SMART" id="SM00175">
    <property type="entry name" value="RAB"/>
    <property type="match status" value="1"/>
</dbReference>
<dbReference type="SMART" id="SM00176">
    <property type="entry name" value="RAN"/>
    <property type="match status" value="1"/>
</dbReference>
<dbReference type="Proteomes" id="UP000030665">
    <property type="component" value="Unassembled WGS sequence"/>
</dbReference>
<reference evidence="3" key="2">
    <citation type="submission" date="2014-03" db="EMBL/GenBank/DDBJ databases">
        <title>The whipworm genome and dual-species transcriptomics of an intimate host-pathogen interaction.</title>
        <authorList>
            <person name="Foth B.J."/>
            <person name="Tsai I.J."/>
            <person name="Reid A.J."/>
            <person name="Bancroft A.J."/>
            <person name="Nichol S."/>
            <person name="Tracey A."/>
            <person name="Holroyd N."/>
            <person name="Cotton J.A."/>
            <person name="Stanley E.J."/>
            <person name="Zarowiecki M."/>
            <person name="Liu J.Z."/>
            <person name="Huckvale T."/>
            <person name="Cooper P.J."/>
            <person name="Grencis R.K."/>
            <person name="Berriman M."/>
        </authorList>
    </citation>
    <scope>NUCLEOTIDE SEQUENCE [LARGE SCALE GENOMIC DNA]</scope>
</reference>
<dbReference type="PANTHER" id="PTHR47978">
    <property type="match status" value="1"/>
</dbReference>
<dbReference type="PROSITE" id="PS51419">
    <property type="entry name" value="RAB"/>
    <property type="match status" value="1"/>
</dbReference>